<dbReference type="AlphaFoldDB" id="A0A6A5GG05"/>
<dbReference type="Proteomes" id="UP000483820">
    <property type="component" value="Chromosome V"/>
</dbReference>
<keyword evidence="1" id="KW-0732">Signal</keyword>
<organism evidence="2 3">
    <name type="scientific">Caenorhabditis remanei</name>
    <name type="common">Caenorhabditis vulgaris</name>
    <dbReference type="NCBI Taxonomy" id="31234"/>
    <lineage>
        <taxon>Eukaryota</taxon>
        <taxon>Metazoa</taxon>
        <taxon>Ecdysozoa</taxon>
        <taxon>Nematoda</taxon>
        <taxon>Chromadorea</taxon>
        <taxon>Rhabditida</taxon>
        <taxon>Rhabditina</taxon>
        <taxon>Rhabditomorpha</taxon>
        <taxon>Rhabditoidea</taxon>
        <taxon>Rhabditidae</taxon>
        <taxon>Peloderinae</taxon>
        <taxon>Caenorhabditis</taxon>
    </lineage>
</organism>
<evidence type="ECO:0000313" key="2">
    <source>
        <dbReference type="EMBL" id="KAF1753339.1"/>
    </source>
</evidence>
<dbReference type="Pfam" id="PF14747">
    <property type="entry name" value="DUF4473"/>
    <property type="match status" value="1"/>
</dbReference>
<sequence>MFKLLLISTCLISVAFSAPRRPTGDEYRAELVAAGLSTSAVDGIMKISEEAYIAFSKYGKTPNFQDAIEAVTKLMFNLEDFIKTQSKEDQTKYAAYCEKKKEEYKN</sequence>
<feature type="signal peptide" evidence="1">
    <location>
        <begin position="1"/>
        <end position="17"/>
    </location>
</feature>
<dbReference type="CTD" id="9820408"/>
<dbReference type="GeneID" id="9820408"/>
<comment type="caution">
    <text evidence="2">The sequence shown here is derived from an EMBL/GenBank/DDBJ whole genome shotgun (WGS) entry which is preliminary data.</text>
</comment>
<evidence type="ECO:0000256" key="1">
    <source>
        <dbReference type="SAM" id="SignalP"/>
    </source>
</evidence>
<dbReference type="PANTHER" id="PTHR33272">
    <property type="entry name" value="PROTEIN CBG22877-RELATED"/>
    <property type="match status" value="1"/>
</dbReference>
<reference evidence="2 3" key="1">
    <citation type="submission" date="2019-12" db="EMBL/GenBank/DDBJ databases">
        <title>Chromosome-level assembly of the Caenorhabditis remanei genome.</title>
        <authorList>
            <person name="Teterina A.A."/>
            <person name="Willis J.H."/>
            <person name="Phillips P.C."/>
        </authorList>
    </citation>
    <scope>NUCLEOTIDE SEQUENCE [LARGE SCALE GENOMIC DNA]</scope>
    <source>
        <strain evidence="2 3">PX506</strain>
        <tissue evidence="2">Whole organism</tissue>
    </source>
</reference>
<feature type="chain" id="PRO_5025364969" evidence="1">
    <location>
        <begin position="18"/>
        <end position="106"/>
    </location>
</feature>
<gene>
    <name evidence="2" type="ORF">GCK72_019895</name>
</gene>
<dbReference type="EMBL" id="WUAV01000005">
    <property type="protein sequence ID" value="KAF1753339.1"/>
    <property type="molecule type" value="Genomic_DNA"/>
</dbReference>
<proteinExistence type="predicted"/>
<dbReference type="InterPro" id="IPR027913">
    <property type="entry name" value="DUF4473"/>
</dbReference>
<evidence type="ECO:0000313" key="3">
    <source>
        <dbReference type="Proteomes" id="UP000483820"/>
    </source>
</evidence>
<dbReference type="KEGG" id="crq:GCK72_019895"/>
<accession>A0A6A5GG05</accession>
<dbReference type="PANTHER" id="PTHR33272:SF4">
    <property type="entry name" value="30S RIBOSOMAL PROTEIN S15-RELATED"/>
    <property type="match status" value="1"/>
</dbReference>
<protein>
    <submittedName>
        <fullName evidence="2">Uncharacterized protein</fullName>
    </submittedName>
</protein>
<dbReference type="RefSeq" id="XP_003116513.2">
    <property type="nucleotide sequence ID" value="XM_003116465.2"/>
</dbReference>
<name>A0A6A5GG05_CAERE</name>